<keyword evidence="3" id="KW-1185">Reference proteome</keyword>
<gene>
    <name evidence="2" type="ORF">JHT90_07310</name>
</gene>
<evidence type="ECO:0000313" key="2">
    <source>
        <dbReference type="EMBL" id="QQP87042.1"/>
    </source>
</evidence>
<accession>A0A974NI82</accession>
<dbReference type="Pfam" id="PF14263">
    <property type="entry name" value="DUF4354"/>
    <property type="match status" value="1"/>
</dbReference>
<reference evidence="2 3" key="1">
    <citation type="submission" date="2021-01" db="EMBL/GenBank/DDBJ databases">
        <title>Entomomonas sp. F2A isolated from a house cricket (Acheta domesticus).</title>
        <authorList>
            <person name="Spergser J."/>
            <person name="Busse H.-J."/>
        </authorList>
    </citation>
    <scope>NUCLEOTIDE SEQUENCE [LARGE SCALE GENOMIC DNA]</scope>
    <source>
        <strain evidence="2 3">F2A</strain>
    </source>
</reference>
<proteinExistence type="predicted"/>
<organism evidence="2 3">
    <name type="scientific">Entomomonas asaccharolytica</name>
    <dbReference type="NCBI Taxonomy" id="2785331"/>
    <lineage>
        <taxon>Bacteria</taxon>
        <taxon>Pseudomonadati</taxon>
        <taxon>Pseudomonadota</taxon>
        <taxon>Gammaproteobacteria</taxon>
        <taxon>Pseudomonadales</taxon>
        <taxon>Pseudomonadaceae</taxon>
        <taxon>Entomomonas</taxon>
    </lineage>
</organism>
<protein>
    <submittedName>
        <fullName evidence="2">DUF4354 family protein</fullName>
    </submittedName>
</protein>
<sequence length="125" mass="13622">MKKIIVSGLGLLLATSVYAASPYDTVMVRSSQGELSAVSVANKAFYVKSFNVELINIGPKPVDLSKVCFKAYDDKGKEFKVDTIDEVFTTGILKAQGHIKSFIEFASEDDAVYNTQIVKLATDCD</sequence>
<keyword evidence="1" id="KW-0732">Signal</keyword>
<evidence type="ECO:0000256" key="1">
    <source>
        <dbReference type="SAM" id="SignalP"/>
    </source>
</evidence>
<dbReference type="InterPro" id="IPR025581">
    <property type="entry name" value="DUF4354"/>
</dbReference>
<dbReference type="Proteomes" id="UP000595278">
    <property type="component" value="Chromosome"/>
</dbReference>
<name>A0A974NI82_9GAMM</name>
<feature type="chain" id="PRO_5036800784" evidence="1">
    <location>
        <begin position="20"/>
        <end position="125"/>
    </location>
</feature>
<dbReference type="KEGG" id="eaz:JHT90_07310"/>
<dbReference type="AlphaFoldDB" id="A0A974NI82"/>
<dbReference type="RefSeq" id="WP_201095608.1">
    <property type="nucleotide sequence ID" value="NZ_CP067393.1"/>
</dbReference>
<dbReference type="EMBL" id="CP067393">
    <property type="protein sequence ID" value="QQP87042.1"/>
    <property type="molecule type" value="Genomic_DNA"/>
</dbReference>
<feature type="signal peptide" evidence="1">
    <location>
        <begin position="1"/>
        <end position="19"/>
    </location>
</feature>
<evidence type="ECO:0000313" key="3">
    <source>
        <dbReference type="Proteomes" id="UP000595278"/>
    </source>
</evidence>
<dbReference type="Gene3D" id="2.60.40.4110">
    <property type="entry name" value="Protein of unknown function DUF4354"/>
    <property type="match status" value="1"/>
</dbReference>